<accession>A0ABM8EQB6</accession>
<evidence type="ECO:0000313" key="1">
    <source>
        <dbReference type="EMBL" id="BDV44675.1"/>
    </source>
</evidence>
<protein>
    <recommendedName>
        <fullName evidence="3">YkgJ family cysteine cluster protein</fullName>
    </recommendedName>
</protein>
<dbReference type="EMBL" id="AP027151">
    <property type="protein sequence ID" value="BDV44675.1"/>
    <property type="molecule type" value="Genomic_DNA"/>
</dbReference>
<sequence>MPGSPLHILAPATGSAALVAREIERLKRRVIWAERAGADQGRQLAFIYRAADRFGRRVFPHTFCHTDAAAAGCVTGSCCLCRPDVFAREQALLDLLPQPHDNDGFCPFFNRARRNCGIYAMRPLACRIYYNLAASRHGCPNPADAMLALLAFLRPHLEKILGPYQGGYNSMMRRSSGDGIQ</sequence>
<evidence type="ECO:0008006" key="3">
    <source>
        <dbReference type="Google" id="ProtNLM"/>
    </source>
</evidence>
<reference evidence="1 2" key="1">
    <citation type="submission" date="2022-12" db="EMBL/GenBank/DDBJ databases">
        <title>Polyphasic characterization of Geotalea uranireducens NIT-SL11 newly isolated from a complex of sewage sludge and microbially reduced graphene oxide.</title>
        <authorList>
            <person name="Xie L."/>
            <person name="Yoshida N."/>
            <person name="Meng L."/>
        </authorList>
    </citation>
    <scope>NUCLEOTIDE SEQUENCE [LARGE SCALE GENOMIC DNA]</scope>
    <source>
        <strain evidence="1 2">NIT-SL11</strain>
    </source>
</reference>
<organism evidence="1 2">
    <name type="scientific">Geotalea uraniireducens</name>
    <dbReference type="NCBI Taxonomy" id="351604"/>
    <lineage>
        <taxon>Bacteria</taxon>
        <taxon>Pseudomonadati</taxon>
        <taxon>Thermodesulfobacteriota</taxon>
        <taxon>Desulfuromonadia</taxon>
        <taxon>Geobacterales</taxon>
        <taxon>Geobacteraceae</taxon>
        <taxon>Geotalea</taxon>
    </lineage>
</organism>
<gene>
    <name evidence="1" type="ORF">GURASL_35980</name>
</gene>
<proteinExistence type="predicted"/>
<keyword evidence="2" id="KW-1185">Reference proteome</keyword>
<name>A0ABM8EQB6_9BACT</name>
<dbReference type="RefSeq" id="WP_282000769.1">
    <property type="nucleotide sequence ID" value="NZ_AP027151.1"/>
</dbReference>
<evidence type="ECO:0000313" key="2">
    <source>
        <dbReference type="Proteomes" id="UP001317705"/>
    </source>
</evidence>
<dbReference type="Proteomes" id="UP001317705">
    <property type="component" value="Chromosome"/>
</dbReference>